<dbReference type="PANTHER" id="PTHR10353">
    <property type="entry name" value="GLYCOSYL HYDROLASE"/>
    <property type="match status" value="1"/>
</dbReference>
<keyword evidence="2 6" id="KW-0378">Hydrolase</keyword>
<evidence type="ECO:0000256" key="4">
    <source>
        <dbReference type="PROSITE-ProRule" id="PRU10055"/>
    </source>
</evidence>
<dbReference type="InterPro" id="IPR001360">
    <property type="entry name" value="Glyco_hydro_1"/>
</dbReference>
<keyword evidence="8" id="KW-1185">Reference proteome</keyword>
<dbReference type="InterPro" id="IPR033132">
    <property type="entry name" value="GH_1_N_CS"/>
</dbReference>
<dbReference type="GO" id="GO:0016052">
    <property type="term" value="P:carbohydrate catabolic process"/>
    <property type="evidence" value="ECO:0007669"/>
    <property type="project" value="TreeGrafter"/>
</dbReference>
<dbReference type="SUPFAM" id="SSF51445">
    <property type="entry name" value="(Trans)glycosidases"/>
    <property type="match status" value="1"/>
</dbReference>
<evidence type="ECO:0000256" key="2">
    <source>
        <dbReference type="ARBA" id="ARBA00022801"/>
    </source>
</evidence>
<evidence type="ECO:0000256" key="5">
    <source>
        <dbReference type="RuleBase" id="RU003690"/>
    </source>
</evidence>
<dbReference type="InterPro" id="IPR017853">
    <property type="entry name" value="GH"/>
</dbReference>
<sequence>MSKVPSGFPENFLWGGAIAANQAEGAYNIDGKGLSVADINEFRSDIPVEKKANLEMTTEYIQRALEDENCIFPKRWGIDFYHTYKEDLKLLAGMGLNTFRTSVAWTRIFPNGDDSEPNEAGLQFYDDLFDEIIKNGMIPMVTISHYEMPLHLTTAYKGWYSRELIEFFNRFCQVLFDRYHKKVKHWIIVNQINLIVHESFNHLGIAEDKVSNLLEAKYQGVHNEMVACGYATKYAHDHYPDLQIGMMLCGGPAYAATPKPDDVLAAVRHNQMEYFFSDVLLRGYYPGYAFRYFEDTGINVAFGDGDEEALTNTADFMSFSYYYTRICDAESFAHGNETHRNPQLDANPWGWSIDPVGLRTFLNLFYDRYQCPIYITENGIGYYDKIEDGKIHDPYRIDYFRAHINQMKEALKDGVDLRGYYAWGPIDIISCSSSEMSKRYGFIYVDQDDYGKGSKQRLLKDSYYWYKKVIETNGEDLL</sequence>
<evidence type="ECO:0000256" key="3">
    <source>
        <dbReference type="ARBA" id="ARBA00023295"/>
    </source>
</evidence>
<organism evidence="7 8">
    <name type="scientific">Evansella caseinilytica</name>
    <dbReference type="NCBI Taxonomy" id="1503961"/>
    <lineage>
        <taxon>Bacteria</taxon>
        <taxon>Bacillati</taxon>
        <taxon>Bacillota</taxon>
        <taxon>Bacilli</taxon>
        <taxon>Bacillales</taxon>
        <taxon>Bacillaceae</taxon>
        <taxon>Evansella</taxon>
    </lineage>
</organism>
<gene>
    <name evidence="7" type="ORF">SAMN05421736_12655</name>
</gene>
<dbReference type="PANTHER" id="PTHR10353:SF122">
    <property type="entry name" value="6-PHOSPHO-BETA-GLUCOSIDASE ASCB-RELATED"/>
    <property type="match status" value="1"/>
</dbReference>
<proteinExistence type="inferred from homology"/>
<name>A0A1H3UVP9_9BACI</name>
<dbReference type="GO" id="GO:0008422">
    <property type="term" value="F:beta-glucosidase activity"/>
    <property type="evidence" value="ECO:0007669"/>
    <property type="project" value="TreeGrafter"/>
</dbReference>
<dbReference type="GO" id="GO:0005829">
    <property type="term" value="C:cytosol"/>
    <property type="evidence" value="ECO:0007669"/>
    <property type="project" value="TreeGrafter"/>
</dbReference>
<accession>A0A1H3UVP9</accession>
<dbReference type="OrthoDB" id="9765195at2"/>
<protein>
    <submittedName>
        <fullName evidence="7">6-phospho-beta-glucosidase</fullName>
    </submittedName>
</protein>
<dbReference type="Pfam" id="PF00232">
    <property type="entry name" value="Glyco_hydro_1"/>
    <property type="match status" value="1"/>
</dbReference>
<dbReference type="AlphaFoldDB" id="A0A1H3UVP9"/>
<dbReference type="Proteomes" id="UP000198935">
    <property type="component" value="Unassembled WGS sequence"/>
</dbReference>
<dbReference type="PROSITE" id="PS00572">
    <property type="entry name" value="GLYCOSYL_HYDROL_F1_1"/>
    <property type="match status" value="1"/>
</dbReference>
<dbReference type="STRING" id="1503961.SAMN05421736_12655"/>
<dbReference type="PRINTS" id="PR00131">
    <property type="entry name" value="GLHYDRLASE1"/>
</dbReference>
<evidence type="ECO:0000256" key="6">
    <source>
        <dbReference type="RuleBase" id="RU004468"/>
    </source>
</evidence>
<reference evidence="8" key="1">
    <citation type="submission" date="2016-10" db="EMBL/GenBank/DDBJ databases">
        <authorList>
            <person name="Varghese N."/>
            <person name="Submissions S."/>
        </authorList>
    </citation>
    <scope>NUCLEOTIDE SEQUENCE [LARGE SCALE GENOMIC DNA]</scope>
    <source>
        <strain evidence="8">SP</strain>
    </source>
</reference>
<dbReference type="EMBL" id="FNPI01000026">
    <property type="protein sequence ID" value="SDZ65899.1"/>
    <property type="molecule type" value="Genomic_DNA"/>
</dbReference>
<feature type="active site" description="Nucleophile" evidence="4">
    <location>
        <position position="377"/>
    </location>
</feature>
<dbReference type="PROSITE" id="PS00653">
    <property type="entry name" value="GLYCOSYL_HYDROL_F1_2"/>
    <property type="match status" value="1"/>
</dbReference>
<dbReference type="Gene3D" id="3.20.20.80">
    <property type="entry name" value="Glycosidases"/>
    <property type="match status" value="1"/>
</dbReference>
<comment type="similarity">
    <text evidence="1 5">Belongs to the glycosyl hydrolase 1 family.</text>
</comment>
<keyword evidence="3 6" id="KW-0326">Glycosidase</keyword>
<evidence type="ECO:0000313" key="7">
    <source>
        <dbReference type="EMBL" id="SDZ65899.1"/>
    </source>
</evidence>
<dbReference type="FunFam" id="3.20.20.80:FF:000004">
    <property type="entry name" value="Beta-glucosidase 6-phospho-beta-glucosidase"/>
    <property type="match status" value="1"/>
</dbReference>
<dbReference type="InterPro" id="IPR018120">
    <property type="entry name" value="Glyco_hydro_1_AS"/>
</dbReference>
<evidence type="ECO:0000313" key="8">
    <source>
        <dbReference type="Proteomes" id="UP000198935"/>
    </source>
</evidence>
<evidence type="ECO:0000256" key="1">
    <source>
        <dbReference type="ARBA" id="ARBA00010838"/>
    </source>
</evidence>